<protein>
    <submittedName>
        <fullName evidence="1">DUF2889 domain-containing protein</fullName>
    </submittedName>
</protein>
<evidence type="ECO:0000313" key="1">
    <source>
        <dbReference type="EMBL" id="UOD49743.1"/>
    </source>
</evidence>
<sequence length="191" mass="21664">MPLSPPDCSRKPLHNRIIHAHSYERDDGLWDIEAELIDSKSYDYTKRSGEVQHAGQPFHHMHIRITIDSDLVIRQAQAAYDAAPYSEACSCIAPDYGDMVGMSLLKNFRQQMRERFGRIAGCTHLNELAGLLPTVAMQTMAAKRRKAQEAISGTPKKPFQLEGCHALRLDGPVVQEFYPQWYEKHREAASN</sequence>
<accession>A0ABY4AII6</accession>
<proteinExistence type="predicted"/>
<dbReference type="RefSeq" id="WP_243477985.1">
    <property type="nucleotide sequence ID" value="NZ_CP063982.1"/>
</dbReference>
<organism evidence="1 2">
    <name type="scientific">Orrella daihaiensis</name>
    <dbReference type="NCBI Taxonomy" id="2782176"/>
    <lineage>
        <taxon>Bacteria</taxon>
        <taxon>Pseudomonadati</taxon>
        <taxon>Pseudomonadota</taxon>
        <taxon>Betaproteobacteria</taxon>
        <taxon>Burkholderiales</taxon>
        <taxon>Alcaligenaceae</taxon>
        <taxon>Orrella</taxon>
    </lineage>
</organism>
<dbReference type="InterPro" id="IPR021312">
    <property type="entry name" value="DUF2889"/>
</dbReference>
<evidence type="ECO:0000313" key="2">
    <source>
        <dbReference type="Proteomes" id="UP000831607"/>
    </source>
</evidence>
<keyword evidence="2" id="KW-1185">Reference proteome</keyword>
<dbReference type="Proteomes" id="UP000831607">
    <property type="component" value="Chromosome"/>
</dbReference>
<dbReference type="EMBL" id="CP063982">
    <property type="protein sequence ID" value="UOD49743.1"/>
    <property type="molecule type" value="Genomic_DNA"/>
</dbReference>
<reference evidence="1 2" key="1">
    <citation type="submission" date="2020-11" db="EMBL/GenBank/DDBJ databases">
        <title>Algicoccus daihaiensis sp.nov., isolated from Daihai Lake in Inner Mongolia.</title>
        <authorList>
            <person name="Kai J."/>
        </authorList>
    </citation>
    <scope>NUCLEOTIDE SEQUENCE [LARGE SCALE GENOMIC DNA]</scope>
    <source>
        <strain evidence="2">f23</strain>
    </source>
</reference>
<gene>
    <name evidence="1" type="ORF">DHf2319_09785</name>
</gene>
<dbReference type="Pfam" id="PF11136">
    <property type="entry name" value="DUF2889"/>
    <property type="match status" value="1"/>
</dbReference>
<name>A0ABY4AII6_9BURK</name>